<keyword evidence="4" id="KW-0444">Lipid biosynthesis</keyword>
<feature type="domain" description="Trans-2-enoyl-CoA reductase catalytic" evidence="12">
    <location>
        <begin position="82"/>
        <end position="318"/>
    </location>
</feature>
<evidence type="ECO:0000259" key="12">
    <source>
        <dbReference type="Pfam" id="PF12241"/>
    </source>
</evidence>
<dbReference type="Pfam" id="PF12242">
    <property type="entry name" value="Eno-Rase_NADH_b"/>
    <property type="match status" value="1"/>
</dbReference>
<dbReference type="EMBL" id="JAPFCC010000001">
    <property type="protein sequence ID" value="MCW7551484.1"/>
    <property type="molecule type" value="Genomic_DNA"/>
</dbReference>
<dbReference type="Gene3D" id="3.40.50.720">
    <property type="entry name" value="NAD(P)-binding Rossmann-like Domain"/>
    <property type="match status" value="1"/>
</dbReference>
<dbReference type="InterPro" id="IPR024910">
    <property type="entry name" value="Enoyl-CoA_Rdtase_cat_dom"/>
</dbReference>
<evidence type="ECO:0000256" key="1">
    <source>
        <dbReference type="ARBA" id="ARBA00005189"/>
    </source>
</evidence>
<evidence type="ECO:0000256" key="2">
    <source>
        <dbReference type="ARBA" id="ARBA00011245"/>
    </source>
</evidence>
<keyword evidence="7" id="KW-0520">NAD</keyword>
<dbReference type="InterPro" id="IPR024906">
    <property type="entry name" value="Eno_Rdtase_FAD-bd_dom"/>
</dbReference>
<evidence type="ECO:0000313" key="15">
    <source>
        <dbReference type="Proteomes" id="UP001209854"/>
    </source>
</evidence>
<evidence type="ECO:0000256" key="7">
    <source>
        <dbReference type="ARBA" id="ARBA00023027"/>
    </source>
</evidence>
<dbReference type="NCBIfam" id="NF010177">
    <property type="entry name" value="PRK13656.1"/>
    <property type="match status" value="1"/>
</dbReference>
<keyword evidence="9" id="KW-0275">Fatty acid biosynthesis</keyword>
<evidence type="ECO:0000256" key="10">
    <source>
        <dbReference type="ARBA" id="ARBA00048302"/>
    </source>
</evidence>
<evidence type="ECO:0000313" key="14">
    <source>
        <dbReference type="EMBL" id="MCW7551484.1"/>
    </source>
</evidence>
<comment type="subunit">
    <text evidence="2">Monomer.</text>
</comment>
<evidence type="ECO:0000256" key="6">
    <source>
        <dbReference type="ARBA" id="ARBA00023002"/>
    </source>
</evidence>
<feature type="domain" description="Enoyl reductase FAD binding" evidence="11">
    <location>
        <begin position="325"/>
        <end position="382"/>
    </location>
</feature>
<dbReference type="EC" id="1.3.1.44" evidence="3"/>
<keyword evidence="8" id="KW-0443">Lipid metabolism</keyword>
<feature type="domain" description="Trans-2-enoyl-CoA reductase-like NAD(P)H binding" evidence="13">
    <location>
        <begin position="3"/>
        <end position="79"/>
    </location>
</feature>
<accession>A0ABT3MQ29</accession>
<keyword evidence="6" id="KW-0560">Oxidoreductase</keyword>
<dbReference type="SUPFAM" id="SSF51735">
    <property type="entry name" value="NAD(P)-binding Rossmann-fold domains"/>
    <property type="match status" value="1"/>
</dbReference>
<dbReference type="Pfam" id="PF07055">
    <property type="entry name" value="Eno-Rase_FAD_bd"/>
    <property type="match status" value="1"/>
</dbReference>
<comment type="pathway">
    <text evidence="1">Lipid metabolism.</text>
</comment>
<evidence type="ECO:0000259" key="11">
    <source>
        <dbReference type="Pfam" id="PF07055"/>
    </source>
</evidence>
<dbReference type="Pfam" id="PF12241">
    <property type="entry name" value="Enoyl_reductase"/>
    <property type="match status" value="1"/>
</dbReference>
<gene>
    <name evidence="14" type="ORF">NX722_02265</name>
</gene>
<evidence type="ECO:0000256" key="3">
    <source>
        <dbReference type="ARBA" id="ARBA00011983"/>
    </source>
</evidence>
<evidence type="ECO:0000256" key="8">
    <source>
        <dbReference type="ARBA" id="ARBA00023098"/>
    </source>
</evidence>
<evidence type="ECO:0000256" key="9">
    <source>
        <dbReference type="ARBA" id="ARBA00023160"/>
    </source>
</evidence>
<dbReference type="InterPro" id="IPR010758">
    <property type="entry name" value="Trans-2-enoyl-CoA_reductase"/>
</dbReference>
<comment type="caution">
    <text evidence="14">The sequence shown here is derived from an EMBL/GenBank/DDBJ whole genome shotgun (WGS) entry which is preliminary data.</text>
</comment>
<name>A0ABT3MQ29_9GAMM</name>
<comment type="catalytic activity">
    <reaction evidence="10">
        <text>a 2,3-saturated acyl-CoA + NAD(+) = a (2E)-enoyl-CoA + NADH + H(+)</text>
        <dbReference type="Rhea" id="RHEA:18177"/>
        <dbReference type="ChEBI" id="CHEBI:15378"/>
        <dbReference type="ChEBI" id="CHEBI:57540"/>
        <dbReference type="ChEBI" id="CHEBI:57945"/>
        <dbReference type="ChEBI" id="CHEBI:58856"/>
        <dbReference type="ChEBI" id="CHEBI:65111"/>
        <dbReference type="EC" id="1.3.1.44"/>
    </reaction>
</comment>
<sequence>MDIRPIIKGVIAKNCNPEGCRESVQSQIHQLQQLPAISTGPKKVLVIGASSGLGLATRISLAFGGRADTIGISYERPPSGEKSGTAGWFNNLAFTEAAEKEGLIAKNFVGDAYSEPMQQQVVDYIRSEFGGSIDCIVYSLAAGVRPRPDGSGFWKSSLKPVGEPFAGNIINIEKDQMQSVSMPPASPEEVQETVKVMGGENWEEWIRCLDSNNLLARGVKTIAFSYIGSDVTYPIYFGGTMGQAKLHLHDTSDRLNKFLSKHQGEAHIGVSTALVSKASVFIPGFSCYMMALSKVLKQKGEHETCVAHMHRMMKDFLFNPEGVKTDENRLIRADDRELNPEVQAEIFRLIDKVTAENFRSDQYADYSGFIEEFMGLSGFTAKDRVFPETIASQEPALK</sequence>
<dbReference type="PANTHER" id="PTHR37480">
    <property type="entry name" value="ENOYL-[ACYL-CARRIER-PROTEIN] REDUCTASE [NADH]"/>
    <property type="match status" value="1"/>
</dbReference>
<keyword evidence="5" id="KW-0276">Fatty acid metabolism</keyword>
<keyword evidence="15" id="KW-1185">Reference proteome</keyword>
<organism evidence="14 15">
    <name type="scientific">Endozoicomonas gorgoniicola</name>
    <dbReference type="NCBI Taxonomy" id="1234144"/>
    <lineage>
        <taxon>Bacteria</taxon>
        <taxon>Pseudomonadati</taxon>
        <taxon>Pseudomonadota</taxon>
        <taxon>Gammaproteobacteria</taxon>
        <taxon>Oceanospirillales</taxon>
        <taxon>Endozoicomonadaceae</taxon>
        <taxon>Endozoicomonas</taxon>
    </lineage>
</organism>
<dbReference type="NCBIfam" id="NF043048">
    <property type="entry name" value="EnoyACPredFabV"/>
    <property type="match status" value="1"/>
</dbReference>
<dbReference type="PANTHER" id="PTHR37480:SF1">
    <property type="entry name" value="ENOYL-[ACYL-CARRIER-PROTEIN] REDUCTASE [NADH]"/>
    <property type="match status" value="1"/>
</dbReference>
<protein>
    <recommendedName>
        <fullName evidence="3">trans-2-enoyl-CoA reductase (NAD(+))</fullName>
        <ecNumber evidence="3">1.3.1.44</ecNumber>
    </recommendedName>
</protein>
<evidence type="ECO:0000259" key="13">
    <source>
        <dbReference type="Pfam" id="PF12242"/>
    </source>
</evidence>
<evidence type="ECO:0000256" key="4">
    <source>
        <dbReference type="ARBA" id="ARBA00022516"/>
    </source>
</evidence>
<dbReference type="InterPro" id="IPR050048">
    <property type="entry name" value="FabV-like_NADH_b"/>
</dbReference>
<reference evidence="14 15" key="1">
    <citation type="submission" date="2022-10" db="EMBL/GenBank/DDBJ databases">
        <title>High-quality genome sequences of two octocoral-associated bacteria, Endozoicomonas euniceicola EF212 and Endozoicomonas gorgoniicola PS125.</title>
        <authorList>
            <person name="Chiou Y.-J."/>
            <person name="Chen Y.-H."/>
        </authorList>
    </citation>
    <scope>NUCLEOTIDE SEQUENCE [LARGE SCALE GENOMIC DNA]</scope>
    <source>
        <strain evidence="14 15">PS125</strain>
    </source>
</reference>
<proteinExistence type="predicted"/>
<evidence type="ECO:0000256" key="5">
    <source>
        <dbReference type="ARBA" id="ARBA00022832"/>
    </source>
</evidence>
<dbReference type="RefSeq" id="WP_262566533.1">
    <property type="nucleotide sequence ID" value="NZ_JAPFCC010000001.1"/>
</dbReference>
<dbReference type="InterPro" id="IPR036291">
    <property type="entry name" value="NAD(P)-bd_dom_sf"/>
</dbReference>
<dbReference type="Proteomes" id="UP001209854">
    <property type="component" value="Unassembled WGS sequence"/>
</dbReference>